<evidence type="ECO:0000256" key="3">
    <source>
        <dbReference type="ARBA" id="ARBA00022723"/>
    </source>
</evidence>
<comment type="cofactor">
    <cofactor evidence="6">
        <name>Fe(3+)</name>
        <dbReference type="ChEBI" id="CHEBI:29034"/>
    </cofactor>
</comment>
<dbReference type="PANTHER" id="PTHR47627:SF1">
    <property type="entry name" value="RUBREDOXIN-1-RELATED"/>
    <property type="match status" value="1"/>
</dbReference>
<dbReference type="PROSITE" id="PS50903">
    <property type="entry name" value="RUBREDOXIN_LIKE"/>
    <property type="match status" value="1"/>
</dbReference>
<dbReference type="PRINTS" id="PR00163">
    <property type="entry name" value="RUBREDOXIN"/>
</dbReference>
<name>A0A8T3VH42_9EURY</name>
<dbReference type="PANTHER" id="PTHR47627">
    <property type="entry name" value="RUBREDOXIN"/>
    <property type="match status" value="1"/>
</dbReference>
<evidence type="ECO:0000256" key="6">
    <source>
        <dbReference type="RuleBase" id="RU003820"/>
    </source>
</evidence>
<dbReference type="AlphaFoldDB" id="A0A8T3VH42"/>
<dbReference type="Pfam" id="PF00301">
    <property type="entry name" value="Rubredoxin"/>
    <property type="match status" value="1"/>
</dbReference>
<evidence type="ECO:0000313" key="8">
    <source>
        <dbReference type="EMBL" id="MBE6501978.1"/>
    </source>
</evidence>
<proteinExistence type="inferred from homology"/>
<evidence type="ECO:0000256" key="2">
    <source>
        <dbReference type="ARBA" id="ARBA00022448"/>
    </source>
</evidence>
<protein>
    <recommendedName>
        <fullName evidence="6">Rubredoxin</fullName>
    </recommendedName>
</protein>
<sequence>MAKYKCKICGYIFDEDNIEEGLNIPSGTKFEDLPSSFKCPKCRMAKSMFEKID</sequence>
<dbReference type="EMBL" id="SUTK01000023">
    <property type="protein sequence ID" value="MBE6501978.1"/>
    <property type="molecule type" value="Genomic_DNA"/>
</dbReference>
<dbReference type="GO" id="GO:0043448">
    <property type="term" value="P:alkane catabolic process"/>
    <property type="evidence" value="ECO:0007669"/>
    <property type="project" value="TreeGrafter"/>
</dbReference>
<dbReference type="Proteomes" id="UP000783037">
    <property type="component" value="Unassembled WGS sequence"/>
</dbReference>
<comment type="function">
    <text evidence="1">Rubredoxin is a small nonheme, iron protein lacking acid-labile sulfide. Its single Fe, chelated to 4 Cys, functions as an electron acceptor and may also stabilize the conformation of the molecule.</text>
</comment>
<keyword evidence="3 6" id="KW-0479">Metal-binding</keyword>
<accession>A0A8T3VH42</accession>
<comment type="similarity">
    <text evidence="6">Belongs to the rubredoxin family.</text>
</comment>
<comment type="caution">
    <text evidence="8">The sequence shown here is derived from an EMBL/GenBank/DDBJ whole genome shotgun (WGS) entry which is preliminary data.</text>
</comment>
<evidence type="ECO:0000313" key="9">
    <source>
        <dbReference type="Proteomes" id="UP000783037"/>
    </source>
</evidence>
<dbReference type="InterPro" id="IPR024934">
    <property type="entry name" value="Rubredoxin-like_dom"/>
</dbReference>
<evidence type="ECO:0000256" key="1">
    <source>
        <dbReference type="ARBA" id="ARBA00002360"/>
    </source>
</evidence>
<dbReference type="GO" id="GO:0009055">
    <property type="term" value="F:electron transfer activity"/>
    <property type="evidence" value="ECO:0007669"/>
    <property type="project" value="TreeGrafter"/>
</dbReference>
<feature type="domain" description="Rubredoxin-like" evidence="7">
    <location>
        <begin position="1"/>
        <end position="52"/>
    </location>
</feature>
<dbReference type="GO" id="GO:0005506">
    <property type="term" value="F:iron ion binding"/>
    <property type="evidence" value="ECO:0007669"/>
    <property type="project" value="UniProtKB-UniRule"/>
</dbReference>
<keyword evidence="4 6" id="KW-0249">Electron transport</keyword>
<organism evidence="8 9">
    <name type="scientific">Methanobrevibacter thaueri</name>
    <dbReference type="NCBI Taxonomy" id="190975"/>
    <lineage>
        <taxon>Archaea</taxon>
        <taxon>Methanobacteriati</taxon>
        <taxon>Methanobacteriota</taxon>
        <taxon>Methanomada group</taxon>
        <taxon>Methanobacteria</taxon>
        <taxon>Methanobacteriales</taxon>
        <taxon>Methanobacteriaceae</taxon>
        <taxon>Methanobrevibacter</taxon>
    </lineage>
</organism>
<reference evidence="8" key="1">
    <citation type="submission" date="2019-04" db="EMBL/GenBank/DDBJ databases">
        <title>Evolution of Biomass-Degrading Anaerobic Consortia Revealed by Metagenomics.</title>
        <authorList>
            <person name="Peng X."/>
        </authorList>
    </citation>
    <scope>NUCLEOTIDE SEQUENCE</scope>
    <source>
        <strain evidence="8">SIG18</strain>
    </source>
</reference>
<dbReference type="InterPro" id="IPR024935">
    <property type="entry name" value="Rubredoxin_dom"/>
</dbReference>
<evidence type="ECO:0000256" key="5">
    <source>
        <dbReference type="ARBA" id="ARBA00023004"/>
    </source>
</evidence>
<dbReference type="CDD" id="cd00730">
    <property type="entry name" value="rubredoxin"/>
    <property type="match status" value="1"/>
</dbReference>
<evidence type="ECO:0000256" key="4">
    <source>
        <dbReference type="ARBA" id="ARBA00022982"/>
    </source>
</evidence>
<gene>
    <name evidence="8" type="ORF">E7Z79_05995</name>
</gene>
<dbReference type="InterPro" id="IPR050526">
    <property type="entry name" value="Rubredoxin_ET"/>
</dbReference>
<keyword evidence="2" id="KW-0813">Transport</keyword>
<dbReference type="RefSeq" id="WP_303739067.1">
    <property type="nucleotide sequence ID" value="NZ_SUTK01000023.1"/>
</dbReference>
<dbReference type="SUPFAM" id="SSF57802">
    <property type="entry name" value="Rubredoxin-like"/>
    <property type="match status" value="1"/>
</dbReference>
<keyword evidence="5 6" id="KW-0408">Iron</keyword>
<evidence type="ECO:0000259" key="7">
    <source>
        <dbReference type="PROSITE" id="PS50903"/>
    </source>
</evidence>
<dbReference type="Gene3D" id="2.20.28.10">
    <property type="match status" value="1"/>
</dbReference>